<dbReference type="RefSeq" id="WP_069628340.1">
    <property type="nucleotide sequence ID" value="NZ_CP108849.2"/>
</dbReference>
<gene>
    <name evidence="2" type="ORF">OG442_19575</name>
</gene>
<dbReference type="GeneID" id="91343497"/>
<name>A0ABZ2A694_STRNV</name>
<reference evidence="2" key="1">
    <citation type="submission" date="2022-10" db="EMBL/GenBank/DDBJ databases">
        <title>The complete genomes of actinobacterial strains from the NBC collection.</title>
        <authorList>
            <person name="Joergensen T.S."/>
            <person name="Alvarez Arevalo M."/>
            <person name="Sterndorff E.B."/>
            <person name="Faurdal D."/>
            <person name="Vuksanovic O."/>
            <person name="Mourched A.-S."/>
            <person name="Charusanti P."/>
            <person name="Shaw S."/>
            <person name="Blin K."/>
            <person name="Weber T."/>
        </authorList>
    </citation>
    <scope>NUCLEOTIDE SEQUENCE</scope>
    <source>
        <strain evidence="2">NBC_01432</strain>
    </source>
</reference>
<accession>A0ABZ2A694</accession>
<feature type="compositionally biased region" description="Basic and acidic residues" evidence="1">
    <location>
        <begin position="1"/>
        <end position="13"/>
    </location>
</feature>
<proteinExistence type="predicted"/>
<evidence type="ECO:0000313" key="3">
    <source>
        <dbReference type="Proteomes" id="UP001432209"/>
    </source>
</evidence>
<evidence type="ECO:0000256" key="1">
    <source>
        <dbReference type="SAM" id="MobiDB-lite"/>
    </source>
</evidence>
<dbReference type="Proteomes" id="UP001432209">
    <property type="component" value="Chromosome"/>
</dbReference>
<sequence>MFRNHTDQDRDGQEAAQARPSLSLEVLIHSDGRVTVDGAPFPLPDGEAVNVAVLDTMQHRARAAGEPIEAVIVDRQAGYATRIEVTADGSSRIVRHERYREPSEEESSAKPPVPVPVELSALVTQIGQAIDTGALERAAALAFRLREHAARTFGAEHPYTLEAQALEAFAAHKSGNHTAATAACLELARIRQEQGDPRAHEDLLRAVAVWQLIDDLPSAVDHGRALLTTWSRLAEDGRTAVGDVELVRGVDRRIHALATEAAAVGSAVA</sequence>
<evidence type="ECO:0000313" key="2">
    <source>
        <dbReference type="EMBL" id="WUX53574.1"/>
    </source>
</evidence>
<keyword evidence="3" id="KW-1185">Reference proteome</keyword>
<protein>
    <recommendedName>
        <fullName evidence="4">Tetratricopeptide repeat protein</fullName>
    </recommendedName>
</protein>
<dbReference type="EMBL" id="CP109495">
    <property type="protein sequence ID" value="WUX53574.1"/>
    <property type="molecule type" value="Genomic_DNA"/>
</dbReference>
<organism evidence="2 3">
    <name type="scientific">Streptomyces niveus</name>
    <name type="common">Streptomyces spheroides</name>
    <dbReference type="NCBI Taxonomy" id="193462"/>
    <lineage>
        <taxon>Bacteria</taxon>
        <taxon>Bacillati</taxon>
        <taxon>Actinomycetota</taxon>
        <taxon>Actinomycetes</taxon>
        <taxon>Kitasatosporales</taxon>
        <taxon>Streptomycetaceae</taxon>
        <taxon>Streptomyces</taxon>
    </lineage>
</organism>
<evidence type="ECO:0008006" key="4">
    <source>
        <dbReference type="Google" id="ProtNLM"/>
    </source>
</evidence>
<feature type="region of interest" description="Disordered" evidence="1">
    <location>
        <begin position="1"/>
        <end position="21"/>
    </location>
</feature>